<reference evidence="1" key="1">
    <citation type="journal article" date="2020" name="Nature">
        <title>Giant virus diversity and host interactions through global metagenomics.</title>
        <authorList>
            <person name="Schulz F."/>
            <person name="Roux S."/>
            <person name="Paez-Espino D."/>
            <person name="Jungbluth S."/>
            <person name="Walsh D.A."/>
            <person name="Denef V.J."/>
            <person name="McMahon K.D."/>
            <person name="Konstantinidis K.T."/>
            <person name="Eloe-Fadrosh E.A."/>
            <person name="Kyrpides N.C."/>
            <person name="Woyke T."/>
        </authorList>
    </citation>
    <scope>NUCLEOTIDE SEQUENCE</scope>
    <source>
        <strain evidence="1">GVMAG-S-3300013014-104</strain>
    </source>
</reference>
<evidence type="ECO:0000313" key="1">
    <source>
        <dbReference type="EMBL" id="QHU19319.1"/>
    </source>
</evidence>
<dbReference type="EMBL" id="MN740947">
    <property type="protein sequence ID" value="QHU19319.1"/>
    <property type="molecule type" value="Genomic_DNA"/>
</dbReference>
<organism evidence="1">
    <name type="scientific">viral metagenome</name>
    <dbReference type="NCBI Taxonomy" id="1070528"/>
    <lineage>
        <taxon>unclassified sequences</taxon>
        <taxon>metagenomes</taxon>
        <taxon>organismal metagenomes</taxon>
    </lineage>
</organism>
<proteinExistence type="predicted"/>
<dbReference type="AlphaFoldDB" id="A0A6C0KNV8"/>
<sequence>MGDEWFTVCNENDILLEKNESNDYKISLNIYENPENEYTSIDIIKEGQLFDLLFELNKDIIENIDQTIIDNNINSVTIVSLNKEKKKKNIYLKYNAEINDKLCIITGVPFEDKSEVKDNEIYLDNFNIKLEKGCPTSLSVILNSNNFLDEDILINIFLSLFIKKIFNKFKKYFE</sequence>
<accession>A0A6C0KNV8</accession>
<protein>
    <submittedName>
        <fullName evidence="1">Uncharacterized protein</fullName>
    </submittedName>
</protein>
<name>A0A6C0KNV8_9ZZZZ</name>